<evidence type="ECO:0000256" key="1">
    <source>
        <dbReference type="SAM" id="MobiDB-lite"/>
    </source>
</evidence>
<dbReference type="Proteomes" id="UP000595140">
    <property type="component" value="Unassembled WGS sequence"/>
</dbReference>
<proteinExistence type="predicted"/>
<feature type="region of interest" description="Disordered" evidence="1">
    <location>
        <begin position="60"/>
        <end position="96"/>
    </location>
</feature>
<accession>A0A484MX15</accession>
<reference evidence="2 3" key="1">
    <citation type="submission" date="2018-04" db="EMBL/GenBank/DDBJ databases">
        <authorList>
            <person name="Vogel A."/>
        </authorList>
    </citation>
    <scope>NUCLEOTIDE SEQUENCE [LARGE SCALE GENOMIC DNA]</scope>
</reference>
<dbReference type="AlphaFoldDB" id="A0A484MX15"/>
<gene>
    <name evidence="2" type="ORF">CCAM_LOCUS34855</name>
</gene>
<organism evidence="2 3">
    <name type="scientific">Cuscuta campestris</name>
    <dbReference type="NCBI Taxonomy" id="132261"/>
    <lineage>
        <taxon>Eukaryota</taxon>
        <taxon>Viridiplantae</taxon>
        <taxon>Streptophyta</taxon>
        <taxon>Embryophyta</taxon>
        <taxon>Tracheophyta</taxon>
        <taxon>Spermatophyta</taxon>
        <taxon>Magnoliopsida</taxon>
        <taxon>eudicotyledons</taxon>
        <taxon>Gunneridae</taxon>
        <taxon>Pentapetalae</taxon>
        <taxon>asterids</taxon>
        <taxon>lamiids</taxon>
        <taxon>Solanales</taxon>
        <taxon>Convolvulaceae</taxon>
        <taxon>Cuscuteae</taxon>
        <taxon>Cuscuta</taxon>
        <taxon>Cuscuta subgen. Grammica</taxon>
        <taxon>Cuscuta sect. Cleistogrammica</taxon>
    </lineage>
</organism>
<dbReference type="EMBL" id="OOIL02004794">
    <property type="protein sequence ID" value="VFQ93079.1"/>
    <property type="molecule type" value="Genomic_DNA"/>
</dbReference>
<keyword evidence="3" id="KW-1185">Reference proteome</keyword>
<protein>
    <submittedName>
        <fullName evidence="2">Uncharacterized protein</fullName>
    </submittedName>
</protein>
<evidence type="ECO:0000313" key="3">
    <source>
        <dbReference type="Proteomes" id="UP000595140"/>
    </source>
</evidence>
<sequence length="117" mass="12691">MTHLVVSSFHQQILTCFWLSTQFQQIFSIAESFRRSISVMPAKNLVNQWDADTIHFGRSSPVGDAVEPLDDDDKQGKEISGTLCEGEGRGNGDGDDGVLGGLDGLLGLLVDGDEHSR</sequence>
<evidence type="ECO:0000313" key="2">
    <source>
        <dbReference type="EMBL" id="VFQ93079.1"/>
    </source>
</evidence>
<name>A0A484MX15_9ASTE</name>